<evidence type="ECO:0000313" key="1">
    <source>
        <dbReference type="EMBL" id="KKN24563.1"/>
    </source>
</evidence>
<proteinExistence type="predicted"/>
<protein>
    <submittedName>
        <fullName evidence="1">Uncharacterized protein</fullName>
    </submittedName>
</protein>
<dbReference type="AlphaFoldDB" id="A0A0F9S5D7"/>
<accession>A0A0F9S5D7</accession>
<name>A0A0F9S5D7_9ZZZZ</name>
<gene>
    <name evidence="1" type="ORF">LCGC14_0893520</name>
</gene>
<reference evidence="1" key="1">
    <citation type="journal article" date="2015" name="Nature">
        <title>Complex archaea that bridge the gap between prokaryotes and eukaryotes.</title>
        <authorList>
            <person name="Spang A."/>
            <person name="Saw J.H."/>
            <person name="Jorgensen S.L."/>
            <person name="Zaremba-Niedzwiedzka K."/>
            <person name="Martijn J."/>
            <person name="Lind A.E."/>
            <person name="van Eijk R."/>
            <person name="Schleper C."/>
            <person name="Guy L."/>
            <person name="Ettema T.J."/>
        </authorList>
    </citation>
    <scope>NUCLEOTIDE SEQUENCE</scope>
</reference>
<sequence>MAKKSKIKEYDVSFEMGGIIIISARTAEIALNKAKRMSKKELIKKANFFEKQMLNQWEADRIG</sequence>
<dbReference type="EMBL" id="LAZR01002873">
    <property type="protein sequence ID" value="KKN24563.1"/>
    <property type="molecule type" value="Genomic_DNA"/>
</dbReference>
<comment type="caution">
    <text evidence="1">The sequence shown here is derived from an EMBL/GenBank/DDBJ whole genome shotgun (WGS) entry which is preliminary data.</text>
</comment>
<organism evidence="1">
    <name type="scientific">marine sediment metagenome</name>
    <dbReference type="NCBI Taxonomy" id="412755"/>
    <lineage>
        <taxon>unclassified sequences</taxon>
        <taxon>metagenomes</taxon>
        <taxon>ecological metagenomes</taxon>
    </lineage>
</organism>